<feature type="region of interest" description="Disordered" evidence="1">
    <location>
        <begin position="591"/>
        <end position="610"/>
    </location>
</feature>
<feature type="region of interest" description="Disordered" evidence="1">
    <location>
        <begin position="527"/>
        <end position="557"/>
    </location>
</feature>
<comment type="caution">
    <text evidence="2">The sequence shown here is derived from an EMBL/GenBank/DDBJ whole genome shotgun (WGS) entry which is preliminary data.</text>
</comment>
<proteinExistence type="predicted"/>
<accession>A0AAN9H729</accession>
<gene>
    <name evidence="2" type="ORF">R3I93_008243</name>
</gene>
<evidence type="ECO:0000256" key="1">
    <source>
        <dbReference type="SAM" id="MobiDB-lite"/>
    </source>
</evidence>
<feature type="compositionally biased region" description="Polar residues" evidence="1">
    <location>
        <begin position="735"/>
        <end position="749"/>
    </location>
</feature>
<reference evidence="2 3" key="1">
    <citation type="submission" date="2024-02" db="EMBL/GenBank/DDBJ databases">
        <title>Chromosome-level genome assembly of the Eurasian Minnow (Phoxinus phoxinus).</title>
        <authorList>
            <person name="Oriowo T.O."/>
            <person name="Martin S."/>
            <person name="Stange M."/>
            <person name="Chrysostomakis Y."/>
            <person name="Brown T."/>
            <person name="Winkler S."/>
            <person name="Kukowka S."/>
            <person name="Myers E.W."/>
            <person name="Bohne A."/>
        </authorList>
    </citation>
    <scope>NUCLEOTIDE SEQUENCE [LARGE SCALE GENOMIC DNA]</scope>
    <source>
        <strain evidence="2">ZFMK-TIS-60720</strain>
        <tissue evidence="2">Whole Organism</tissue>
    </source>
</reference>
<name>A0AAN9H729_9TELE</name>
<organism evidence="2 3">
    <name type="scientific">Phoxinus phoxinus</name>
    <name type="common">Eurasian minnow</name>
    <dbReference type="NCBI Taxonomy" id="58324"/>
    <lineage>
        <taxon>Eukaryota</taxon>
        <taxon>Metazoa</taxon>
        <taxon>Chordata</taxon>
        <taxon>Craniata</taxon>
        <taxon>Vertebrata</taxon>
        <taxon>Euteleostomi</taxon>
        <taxon>Actinopterygii</taxon>
        <taxon>Neopterygii</taxon>
        <taxon>Teleostei</taxon>
        <taxon>Ostariophysi</taxon>
        <taxon>Cypriniformes</taxon>
        <taxon>Leuciscidae</taxon>
        <taxon>Phoxininae</taxon>
        <taxon>Phoxinus</taxon>
    </lineage>
</organism>
<sequence length="910" mass="104212">MKINPSNKMEEFLHLVCETIGVHEEDEVGIDVICSLYKSVFLITASREDTKSAISQVRGQSGGLSCSVRRLLHVLLVMEKERENREELYWELQMLKAGRIDPTLKQNTQSSTINCISKQLEQDPEQFSILCLQNRAKRLYTRLVLDGVWSVLPSLSQRNAGSMRPGRTSPSSTDILQLLSYKYDVIKEHLYREMLQDEYGVVWWDSMSAWDQTDCVCELGAFVEQAFRHRDLLQMCGLPGALRCYRSCGSVVLRGCPESVKPRDQAWSSKPREQAWSAVIFLLELESHYQDEKEAISALMNRVGQEALRVIYLSLCVAVRRAEREEQSYTALLVARQHWDRWPYMRGLVSQELSRIWLQENVDPTAKKQQGWKKGNCAQQAVLQFLVLCQEQERKQLLEILHRVSLSDLQGLPNIQENNNVVHGNAVDQSCVLSLQQIKATLQEAHGSPTGPVAPGCSRIDVSWVECAIHLLTKLTQAHEDEAWTVLYSLPDLDLEGLWTLLHKYESELHGPSFHNLHEVLQSRVPAHASRGTNTVNAETERERTEQEHEELSDGDKQELCTGCGMVLDPEDTPYLEIVCVKDPRNEVSVMETRDGDRKREEGGHEEISVEKQNSLITLAWSKPTHGENHIQEVTLTQQKEEAVSITVQEDRDNNTHVLDTNPHDVNIYTHQENISSVSLQLSAQYEETHSDSEKGETHTLIQQDHSGFITAGQQQEDIGDGEFTRQPLGDTHQPDSTPTQRLQNTDSPPASVLFPDAEPTQTSESHEMEVSLEEQRNQEICERAGEEQQLQREATMRCLVDIQRKAERRWQRDRDRQLLRVQERLAIVQSRKADEDLLGLTQEDTLRHLTDTLRQEDELQQKTLVREKLQQMRRERSCILQTRRERNTAGFKELLAPTAQRVTETEEGH</sequence>
<dbReference type="EMBL" id="JAYKXH010000008">
    <property type="protein sequence ID" value="KAK7160534.1"/>
    <property type="molecule type" value="Genomic_DNA"/>
</dbReference>
<feature type="region of interest" description="Disordered" evidence="1">
    <location>
        <begin position="712"/>
        <end position="768"/>
    </location>
</feature>
<feature type="compositionally biased region" description="Basic and acidic residues" evidence="1">
    <location>
        <begin position="539"/>
        <end position="557"/>
    </location>
</feature>
<evidence type="ECO:0000313" key="2">
    <source>
        <dbReference type="EMBL" id="KAK7160534.1"/>
    </source>
</evidence>
<keyword evidence="3" id="KW-1185">Reference proteome</keyword>
<dbReference type="Proteomes" id="UP001364617">
    <property type="component" value="Unassembled WGS sequence"/>
</dbReference>
<evidence type="ECO:0000313" key="3">
    <source>
        <dbReference type="Proteomes" id="UP001364617"/>
    </source>
</evidence>
<dbReference type="AlphaFoldDB" id="A0AAN9H729"/>
<protein>
    <submittedName>
        <fullName evidence="2">Uncharacterized protein</fullName>
    </submittedName>
</protein>